<keyword evidence="1" id="KW-0732">Signal</keyword>
<protein>
    <recommendedName>
        <fullName evidence="4">DUF4410 domain-containing protein</fullName>
    </recommendedName>
</protein>
<evidence type="ECO:0000256" key="1">
    <source>
        <dbReference type="SAM" id="SignalP"/>
    </source>
</evidence>
<dbReference type="OrthoDB" id="7365051at2"/>
<gene>
    <name evidence="2" type="ORF">GOQ09_03985</name>
</gene>
<feature type="chain" id="PRO_5026309957" description="DUF4410 domain-containing protein" evidence="1">
    <location>
        <begin position="32"/>
        <end position="181"/>
    </location>
</feature>
<evidence type="ECO:0000313" key="2">
    <source>
        <dbReference type="EMBL" id="QGW80800.1"/>
    </source>
</evidence>
<dbReference type="RefSeq" id="WP_157611989.1">
    <property type="nucleotide sequence ID" value="NZ_CP046622.1"/>
</dbReference>
<dbReference type="EMBL" id="CP046622">
    <property type="protein sequence ID" value="QGW80800.1"/>
    <property type="molecule type" value="Genomic_DNA"/>
</dbReference>
<reference evidence="2 3" key="1">
    <citation type="submission" date="2019-12" db="EMBL/GenBank/DDBJ databases">
        <title>Hybrid Genome Assemblies of two High G+C Isolates from Undergraduate Microbiology Courses.</title>
        <authorList>
            <person name="Ne Ville C.J."/>
            <person name="Enright D."/>
            <person name="Hernandez I."/>
            <person name="Dodsworth J."/>
            <person name="Orwin P.M."/>
        </authorList>
    </citation>
    <scope>NUCLEOTIDE SEQUENCE [LARGE SCALE GENOMIC DNA]</scope>
    <source>
        <strain evidence="2 3">CSUSB</strain>
    </source>
</reference>
<dbReference type="AlphaFoldDB" id="A0A6I6H1P3"/>
<accession>A0A6I6H1P3</accession>
<feature type="signal peptide" evidence="1">
    <location>
        <begin position="1"/>
        <end position="31"/>
    </location>
</feature>
<organism evidence="2 3">
    <name type="scientific">Variovorax paradoxus</name>
    <dbReference type="NCBI Taxonomy" id="34073"/>
    <lineage>
        <taxon>Bacteria</taxon>
        <taxon>Pseudomonadati</taxon>
        <taxon>Pseudomonadota</taxon>
        <taxon>Betaproteobacteria</taxon>
        <taxon>Burkholderiales</taxon>
        <taxon>Comamonadaceae</taxon>
        <taxon>Variovorax</taxon>
    </lineage>
</organism>
<dbReference type="Proteomes" id="UP000425817">
    <property type="component" value="Chromosome"/>
</dbReference>
<proteinExistence type="predicted"/>
<name>A0A6I6H1P3_VARPD</name>
<sequence length="181" mass="18951">MISTTTLRRAGALAVLSIVVVLAGCASSANREAMTPTSIASSKKLPYSLSVKTGGGNETNPLWSSDISNEDLAAAIEKTVTQSALFKEVVKGKSGDYELSVSIVKLTKPTFGAAFTVDMEAGWSLIKTSDKSVAMRQVIKSTYTGGAFDSLVGTTRLRMSVEGAARNNIKQGLEAIAALNL</sequence>
<evidence type="ECO:0008006" key="4">
    <source>
        <dbReference type="Google" id="ProtNLM"/>
    </source>
</evidence>
<evidence type="ECO:0000313" key="3">
    <source>
        <dbReference type="Proteomes" id="UP000425817"/>
    </source>
</evidence>